<organism evidence="1 2">
    <name type="scientific">Lysinibacillus mangiferihumi</name>
    <dbReference type="NCBI Taxonomy" id="1130819"/>
    <lineage>
        <taxon>Bacteria</taxon>
        <taxon>Bacillati</taxon>
        <taxon>Bacillota</taxon>
        <taxon>Bacilli</taxon>
        <taxon>Bacillales</taxon>
        <taxon>Bacillaceae</taxon>
        <taxon>Lysinibacillus</taxon>
    </lineage>
</organism>
<keyword evidence="2" id="KW-1185">Reference proteome</keyword>
<dbReference type="RefSeq" id="WP_107894604.1">
    <property type="nucleotide sequence ID" value="NZ_PYWM01000004.1"/>
</dbReference>
<evidence type="ECO:0000313" key="2">
    <source>
        <dbReference type="Proteomes" id="UP000308744"/>
    </source>
</evidence>
<gene>
    <name evidence="1" type="ORF">FC756_04525</name>
</gene>
<reference evidence="1 2" key="1">
    <citation type="submission" date="2019-04" db="EMBL/GenBank/DDBJ databases">
        <title>Lysinibacillus genome sequencing.</title>
        <authorList>
            <person name="Dunlap C."/>
        </authorList>
    </citation>
    <scope>NUCLEOTIDE SEQUENCE [LARGE SCALE GENOMIC DNA]</scope>
    <source>
        <strain evidence="1 2">CCTCC AB 2010389</strain>
    </source>
</reference>
<proteinExistence type="predicted"/>
<sequence length="159" mass="18754">MRKRRIFLIIAVAVISVVLMGLDVYENKKRDAALKAEAEKIYTVTDILKDADFSEDNIKLGIGIIKGNIEDYETIFIEDEEQQKQLLHHLQNLQFQISNNIYMLSDADYWMKINSDEDYYIYIFNDGKEIRLDNDTRYFNILNNDEFSDILQRAIQQSI</sequence>
<protein>
    <submittedName>
        <fullName evidence="1">Uncharacterized protein</fullName>
    </submittedName>
</protein>
<name>A0A4U2ZBN3_9BACI</name>
<accession>A0A4U2ZBN3</accession>
<evidence type="ECO:0000313" key="1">
    <source>
        <dbReference type="EMBL" id="TKI71644.1"/>
    </source>
</evidence>
<dbReference type="EMBL" id="SZPU01000015">
    <property type="protein sequence ID" value="TKI71644.1"/>
    <property type="molecule type" value="Genomic_DNA"/>
</dbReference>
<dbReference type="AlphaFoldDB" id="A0A4U2ZBN3"/>
<dbReference type="Proteomes" id="UP000308744">
    <property type="component" value="Unassembled WGS sequence"/>
</dbReference>
<comment type="caution">
    <text evidence="1">The sequence shown here is derived from an EMBL/GenBank/DDBJ whole genome shotgun (WGS) entry which is preliminary data.</text>
</comment>